<dbReference type="AlphaFoldDB" id="A0A084VT24"/>
<dbReference type="Pfam" id="PF00147">
    <property type="entry name" value="Fibrinogen_C"/>
    <property type="match status" value="1"/>
</dbReference>
<dbReference type="InterPro" id="IPR020837">
    <property type="entry name" value="Fibrinogen_CS"/>
</dbReference>
<dbReference type="InterPro" id="IPR050373">
    <property type="entry name" value="Fibrinogen_C-term_domain"/>
</dbReference>
<keyword evidence="1" id="KW-1015">Disulfide bond</keyword>
<feature type="domain" description="Fibrinogen C-terminal" evidence="2">
    <location>
        <begin position="56"/>
        <end position="269"/>
    </location>
</feature>
<dbReference type="GO" id="GO:0005615">
    <property type="term" value="C:extracellular space"/>
    <property type="evidence" value="ECO:0007669"/>
    <property type="project" value="TreeGrafter"/>
</dbReference>
<proteinExistence type="predicted"/>
<dbReference type="InterPro" id="IPR014716">
    <property type="entry name" value="Fibrinogen_a/b/g_C_1"/>
</dbReference>
<dbReference type="CDD" id="cd00087">
    <property type="entry name" value="FReD"/>
    <property type="match status" value="1"/>
</dbReference>
<dbReference type="OrthoDB" id="6145874at2759"/>
<dbReference type="SMART" id="SM00186">
    <property type="entry name" value="FBG"/>
    <property type="match status" value="1"/>
</dbReference>
<dbReference type="VEuPathDB" id="VectorBase:ASIC008577"/>
<dbReference type="InterPro" id="IPR036056">
    <property type="entry name" value="Fibrinogen-like_C"/>
</dbReference>
<gene>
    <name evidence="3" type="ORF">ZHAS_00008577</name>
</gene>
<dbReference type="EMBL" id="KE525057">
    <property type="protein sequence ID" value="KFB41118.1"/>
    <property type="molecule type" value="Genomic_DNA"/>
</dbReference>
<dbReference type="SUPFAM" id="SSF56496">
    <property type="entry name" value="Fibrinogen C-terminal domain-like"/>
    <property type="match status" value="1"/>
</dbReference>
<dbReference type="PROSITE" id="PS00514">
    <property type="entry name" value="FIBRINOGEN_C_1"/>
    <property type="match status" value="1"/>
</dbReference>
<dbReference type="PANTHER" id="PTHR19143">
    <property type="entry name" value="FIBRINOGEN/TENASCIN/ANGIOPOEITIN"/>
    <property type="match status" value="1"/>
</dbReference>
<dbReference type="InterPro" id="IPR002181">
    <property type="entry name" value="Fibrinogen_a/b/g_C_dom"/>
</dbReference>
<evidence type="ECO:0000256" key="1">
    <source>
        <dbReference type="ARBA" id="ARBA00023157"/>
    </source>
</evidence>
<evidence type="ECO:0000313" key="4">
    <source>
        <dbReference type="EnsemblMetazoa" id="ASIC008577-PA"/>
    </source>
</evidence>
<reference evidence="3 5" key="1">
    <citation type="journal article" date="2014" name="BMC Genomics">
        <title>Genome sequence of Anopheles sinensis provides insight into genetics basis of mosquito competence for malaria parasites.</title>
        <authorList>
            <person name="Zhou D."/>
            <person name="Zhang D."/>
            <person name="Ding G."/>
            <person name="Shi L."/>
            <person name="Hou Q."/>
            <person name="Ye Y."/>
            <person name="Xu Y."/>
            <person name="Zhou H."/>
            <person name="Xiong C."/>
            <person name="Li S."/>
            <person name="Yu J."/>
            <person name="Hong S."/>
            <person name="Yu X."/>
            <person name="Zou P."/>
            <person name="Chen C."/>
            <person name="Chang X."/>
            <person name="Wang W."/>
            <person name="Lv Y."/>
            <person name="Sun Y."/>
            <person name="Ma L."/>
            <person name="Shen B."/>
            <person name="Zhu C."/>
        </authorList>
    </citation>
    <scope>NUCLEOTIDE SEQUENCE [LARGE SCALE GENOMIC DNA]</scope>
</reference>
<dbReference type="PROSITE" id="PS51406">
    <property type="entry name" value="FIBRINOGEN_C_2"/>
    <property type="match status" value="1"/>
</dbReference>
<protein>
    <submittedName>
        <fullName evidence="3">AGAP011225-PA-like protein</fullName>
    </submittedName>
    <submittedName>
        <fullName evidence="4">Fibrinogen C-terminal domain-containing protein</fullName>
    </submittedName>
</protein>
<evidence type="ECO:0000313" key="3">
    <source>
        <dbReference type="EMBL" id="KFB41118.1"/>
    </source>
</evidence>
<evidence type="ECO:0000259" key="2">
    <source>
        <dbReference type="PROSITE" id="PS51406"/>
    </source>
</evidence>
<dbReference type="Proteomes" id="UP000030765">
    <property type="component" value="Unassembled WGS sequence"/>
</dbReference>
<dbReference type="STRING" id="74873.A0A084VT24"/>
<dbReference type="EnsemblMetazoa" id="ASIC008577-RA">
    <property type="protein sequence ID" value="ASIC008577-PA"/>
    <property type="gene ID" value="ASIC008577"/>
</dbReference>
<evidence type="ECO:0000313" key="5">
    <source>
        <dbReference type="Proteomes" id="UP000030765"/>
    </source>
</evidence>
<dbReference type="Gene3D" id="3.90.215.10">
    <property type="entry name" value="Gamma Fibrinogen, chain A, domain 1"/>
    <property type="match status" value="1"/>
</dbReference>
<dbReference type="PANTHER" id="PTHR19143:SF327">
    <property type="entry name" value="FI21813P1-RELATED"/>
    <property type="match status" value="1"/>
</dbReference>
<dbReference type="OMA" id="GAYCEQK"/>
<keyword evidence="5" id="KW-1185">Reference proteome</keyword>
<dbReference type="EMBL" id="ATLV01016154">
    <property type="status" value="NOT_ANNOTATED_CDS"/>
    <property type="molecule type" value="Genomic_DNA"/>
</dbReference>
<name>A0A084VT24_ANOSI</name>
<accession>A0A084VT24</accession>
<organism evidence="3">
    <name type="scientific">Anopheles sinensis</name>
    <name type="common">Mosquito</name>
    <dbReference type="NCBI Taxonomy" id="74873"/>
    <lineage>
        <taxon>Eukaryota</taxon>
        <taxon>Metazoa</taxon>
        <taxon>Ecdysozoa</taxon>
        <taxon>Arthropoda</taxon>
        <taxon>Hexapoda</taxon>
        <taxon>Insecta</taxon>
        <taxon>Pterygota</taxon>
        <taxon>Neoptera</taxon>
        <taxon>Endopterygota</taxon>
        <taxon>Diptera</taxon>
        <taxon>Nematocera</taxon>
        <taxon>Culicoidea</taxon>
        <taxon>Culicidae</taxon>
        <taxon>Anophelinae</taxon>
        <taxon>Anopheles</taxon>
    </lineage>
</organism>
<reference evidence="4" key="2">
    <citation type="submission" date="2020-05" db="UniProtKB">
        <authorList>
            <consortium name="EnsemblMetazoa"/>
        </authorList>
    </citation>
    <scope>IDENTIFICATION</scope>
</reference>
<sequence>MDNLQLQLTAESTTIQEKAQTELKQLVENKKSLDMLTDSVRNISTLSEKSKKILEAQFINPVRSCRQVMKLSGRYIIHLDENSNPFEVFCEQSMFGGGWIVIQHRFDGSIDFYRNWTEYRNGFGKLDGEFWLGLEYVHQLTKNRSHELLVEMKDFHGNYGYAKYGKFELASESEQFKLKKLEKHAGTAADSMRLYEGRNFTTFDRDNDIRSFNCAEKNHGAWWYYSCGFSNLNGLRQNTTNDQRTMSWYHFKMDLRGLAYSRMMIRDIIN</sequence>
<dbReference type="VEuPathDB" id="VectorBase:ASIS022291"/>